<dbReference type="Gene3D" id="3.30.565.10">
    <property type="entry name" value="Histidine kinase-like ATPase, C-terminal domain"/>
    <property type="match status" value="1"/>
</dbReference>
<evidence type="ECO:0000256" key="1">
    <source>
        <dbReference type="ARBA" id="ARBA00000085"/>
    </source>
</evidence>
<dbReference type="Gene3D" id="1.10.287.130">
    <property type="match status" value="1"/>
</dbReference>
<dbReference type="SUPFAM" id="SSF55874">
    <property type="entry name" value="ATPase domain of HSP90 chaperone/DNA topoisomerase II/histidine kinase"/>
    <property type="match status" value="1"/>
</dbReference>
<dbReference type="InterPro" id="IPR036097">
    <property type="entry name" value="HisK_dim/P_sf"/>
</dbReference>
<comment type="caution">
    <text evidence="4">The sequence shown here is derived from an EMBL/GenBank/DDBJ whole genome shotgun (WGS) entry which is preliminary data.</text>
</comment>
<reference evidence="4" key="1">
    <citation type="journal article" date="2014" name="Int. J. Syst. Evol. Microbiol.">
        <title>Complete genome sequence of Corynebacterium casei LMG S-19264T (=DSM 44701T), isolated from a smear-ripened cheese.</title>
        <authorList>
            <consortium name="US DOE Joint Genome Institute (JGI-PGF)"/>
            <person name="Walter F."/>
            <person name="Albersmeier A."/>
            <person name="Kalinowski J."/>
            <person name="Ruckert C."/>
        </authorList>
    </citation>
    <scope>NUCLEOTIDE SEQUENCE</scope>
    <source>
        <strain evidence="4">NBRC 110071</strain>
    </source>
</reference>
<dbReference type="PANTHER" id="PTHR43065:SF47">
    <property type="match status" value="1"/>
</dbReference>
<dbReference type="InterPro" id="IPR036890">
    <property type="entry name" value="HATPase_C_sf"/>
</dbReference>
<gene>
    <name evidence="4" type="ORF">GCM10007876_36690</name>
</gene>
<dbReference type="Pfam" id="PF02518">
    <property type="entry name" value="HATPase_c"/>
    <property type="match status" value="1"/>
</dbReference>
<dbReference type="InterPro" id="IPR004358">
    <property type="entry name" value="Sig_transdc_His_kin-like_C"/>
</dbReference>
<dbReference type="PANTHER" id="PTHR43065">
    <property type="entry name" value="SENSOR HISTIDINE KINASE"/>
    <property type="match status" value="1"/>
</dbReference>
<protein>
    <recommendedName>
        <fullName evidence="2">histidine kinase</fullName>
        <ecNumber evidence="2">2.7.13.3</ecNumber>
    </recommendedName>
</protein>
<dbReference type="PROSITE" id="PS50109">
    <property type="entry name" value="HIS_KIN"/>
    <property type="match status" value="1"/>
</dbReference>
<dbReference type="InterPro" id="IPR003018">
    <property type="entry name" value="GAF"/>
</dbReference>
<evidence type="ECO:0000313" key="5">
    <source>
        <dbReference type="Proteomes" id="UP001161389"/>
    </source>
</evidence>
<dbReference type="InterPro" id="IPR005467">
    <property type="entry name" value="His_kinase_dom"/>
</dbReference>
<dbReference type="SMART" id="SM00065">
    <property type="entry name" value="GAF"/>
    <property type="match status" value="1"/>
</dbReference>
<evidence type="ECO:0000256" key="2">
    <source>
        <dbReference type="ARBA" id="ARBA00012438"/>
    </source>
</evidence>
<dbReference type="SUPFAM" id="SSF47384">
    <property type="entry name" value="Homodimeric domain of signal transducing histidine kinase"/>
    <property type="match status" value="1"/>
</dbReference>
<keyword evidence="5" id="KW-1185">Reference proteome</keyword>
<dbReference type="InterPro" id="IPR003594">
    <property type="entry name" value="HATPase_dom"/>
</dbReference>
<proteinExistence type="predicted"/>
<dbReference type="EMBL" id="BSNM01000025">
    <property type="protein sequence ID" value="GLQ33189.1"/>
    <property type="molecule type" value="Genomic_DNA"/>
</dbReference>
<dbReference type="SUPFAM" id="SSF55781">
    <property type="entry name" value="GAF domain-like"/>
    <property type="match status" value="1"/>
</dbReference>
<organism evidence="4 5">
    <name type="scientific">Litoribrevibacter albus</name>
    <dbReference type="NCBI Taxonomy" id="1473156"/>
    <lineage>
        <taxon>Bacteria</taxon>
        <taxon>Pseudomonadati</taxon>
        <taxon>Pseudomonadota</taxon>
        <taxon>Gammaproteobacteria</taxon>
        <taxon>Oceanospirillales</taxon>
        <taxon>Oceanospirillaceae</taxon>
        <taxon>Litoribrevibacter</taxon>
    </lineage>
</organism>
<accession>A0AA37SD03</accession>
<feature type="domain" description="Histidine kinase" evidence="3">
    <location>
        <begin position="216"/>
        <end position="448"/>
    </location>
</feature>
<dbReference type="GO" id="GO:0000155">
    <property type="term" value="F:phosphorelay sensor kinase activity"/>
    <property type="evidence" value="ECO:0007669"/>
    <property type="project" value="InterPro"/>
</dbReference>
<name>A0AA37SD03_9GAMM</name>
<dbReference type="AlphaFoldDB" id="A0AA37SD03"/>
<reference evidence="4" key="2">
    <citation type="submission" date="2023-01" db="EMBL/GenBank/DDBJ databases">
        <title>Draft genome sequence of Litoribrevibacter albus strain NBRC 110071.</title>
        <authorList>
            <person name="Sun Q."/>
            <person name="Mori K."/>
        </authorList>
    </citation>
    <scope>NUCLEOTIDE SEQUENCE</scope>
    <source>
        <strain evidence="4">NBRC 110071</strain>
    </source>
</reference>
<evidence type="ECO:0000313" key="4">
    <source>
        <dbReference type="EMBL" id="GLQ33189.1"/>
    </source>
</evidence>
<evidence type="ECO:0000259" key="3">
    <source>
        <dbReference type="PROSITE" id="PS50109"/>
    </source>
</evidence>
<dbReference type="SMART" id="SM00387">
    <property type="entry name" value="HATPase_c"/>
    <property type="match status" value="1"/>
</dbReference>
<dbReference type="RefSeq" id="WP_284383501.1">
    <property type="nucleotide sequence ID" value="NZ_BSNM01000025.1"/>
</dbReference>
<dbReference type="EC" id="2.7.13.3" evidence="2"/>
<sequence length="448" mass="49667">MNKSNQLNKLLLEVSQSPIIDSGDYKAAAEFVTGIGRKGLNVARCSIWTLDKNITEIDCLMLNHGDHIDYPDSAFSDKEYPAYFDALREKRFIVANDAISDPDTIEFKSYLMEEGIHSILDAPIRKGGVIVGTLCCEHVGPARTWTPEEQSFAGTLADILGRALTAQDRLTAQTHLEDTNRRLSQLIEERNHHLNLAFQQISEQEKMVALGQLVAGIAHEINNPIGLGVTTVTHIQQMTHDISNAFKAGTITQTQFKDFLESIEEGSHLLLENLNRAAELVRSFKQIAVDQSNDSVMEINLGDTLTNIVKSLKPELKKKHQTEINLICPANIRLNSCPGSIAQIMTNLLMNAGIHAFSEDQKDRSIFIEVEPLEDHIQITVEDNGQGISEEVKDSLFEPFVTTRRSKGGSGLGLNIVQNLVTQTLHGTIKLETEAGKFTRFTLTLPNS</sequence>
<comment type="catalytic activity">
    <reaction evidence="1">
        <text>ATP + protein L-histidine = ADP + protein N-phospho-L-histidine.</text>
        <dbReference type="EC" id="2.7.13.3"/>
    </reaction>
</comment>
<dbReference type="Pfam" id="PF01590">
    <property type="entry name" value="GAF"/>
    <property type="match status" value="1"/>
</dbReference>
<dbReference type="InterPro" id="IPR029016">
    <property type="entry name" value="GAF-like_dom_sf"/>
</dbReference>
<dbReference type="Proteomes" id="UP001161389">
    <property type="component" value="Unassembled WGS sequence"/>
</dbReference>
<dbReference type="Gene3D" id="3.30.450.40">
    <property type="match status" value="1"/>
</dbReference>
<dbReference type="PRINTS" id="PR00344">
    <property type="entry name" value="BCTRLSENSOR"/>
</dbReference>